<evidence type="ECO:0000313" key="10">
    <source>
        <dbReference type="EMBL" id="MBP0459924.1"/>
    </source>
</evidence>
<dbReference type="Pfam" id="PF13231">
    <property type="entry name" value="PMT_2"/>
    <property type="match status" value="1"/>
</dbReference>
<evidence type="ECO:0000256" key="3">
    <source>
        <dbReference type="ARBA" id="ARBA00022676"/>
    </source>
</evidence>
<evidence type="ECO:0000256" key="1">
    <source>
        <dbReference type="ARBA" id="ARBA00004651"/>
    </source>
</evidence>
<dbReference type="InterPro" id="IPR050297">
    <property type="entry name" value="LipidA_mod_glycosyltrf_83"/>
</dbReference>
<dbReference type="GO" id="GO:0009103">
    <property type="term" value="P:lipopolysaccharide biosynthetic process"/>
    <property type="evidence" value="ECO:0007669"/>
    <property type="project" value="UniProtKB-ARBA"/>
</dbReference>
<comment type="caution">
    <text evidence="10">The sequence shown here is derived from an EMBL/GenBank/DDBJ whole genome shotgun (WGS) entry which is preliminary data.</text>
</comment>
<feature type="domain" description="Glycosyltransferase RgtA/B/C/D-like" evidence="9">
    <location>
        <begin position="34"/>
        <end position="154"/>
    </location>
</feature>
<feature type="transmembrane region" description="Helical" evidence="8">
    <location>
        <begin position="127"/>
        <end position="152"/>
    </location>
</feature>
<evidence type="ECO:0000256" key="5">
    <source>
        <dbReference type="ARBA" id="ARBA00022692"/>
    </source>
</evidence>
<keyword evidence="11" id="KW-1185">Reference proteome</keyword>
<evidence type="ECO:0000259" key="9">
    <source>
        <dbReference type="Pfam" id="PF13231"/>
    </source>
</evidence>
<dbReference type="Proteomes" id="UP000670475">
    <property type="component" value="Unassembled WGS sequence"/>
</dbReference>
<organism evidence="10 11">
    <name type="scientific">Streptomyces montanisoli</name>
    <dbReference type="NCBI Taxonomy" id="2798581"/>
    <lineage>
        <taxon>Bacteria</taxon>
        <taxon>Bacillati</taxon>
        <taxon>Actinomycetota</taxon>
        <taxon>Actinomycetes</taxon>
        <taxon>Kitasatosporales</taxon>
        <taxon>Streptomycetaceae</taxon>
        <taxon>Streptomyces</taxon>
    </lineage>
</organism>
<dbReference type="EC" id="2.4.-.-" evidence="10"/>
<dbReference type="AlphaFoldDB" id="A0A940RZL6"/>
<protein>
    <submittedName>
        <fullName evidence="10">Glycosyltransferase family 39 protein</fullName>
        <ecNumber evidence="10">2.4.-.-</ecNumber>
    </submittedName>
</protein>
<proteinExistence type="predicted"/>
<keyword evidence="6 8" id="KW-1133">Transmembrane helix</keyword>
<sequence>MWRDESVTYQVAHRGVGQIGELVRHVDAVHGVYYLLMHGLFAVWDGGLLTLRLPSVVATAAAAALVALTGRRLAGRRAGLWSGVTFALVPLVQMYAQEGRSYALVCALVALATYLFVRALDGGGGWWLWAGYGTAVAAAGWLHEFAVLALAAHGVTVAVSGVGRAARVRWAVAAVAA</sequence>
<keyword evidence="4 10" id="KW-0808">Transferase</keyword>
<dbReference type="GO" id="GO:0005886">
    <property type="term" value="C:plasma membrane"/>
    <property type="evidence" value="ECO:0007669"/>
    <property type="project" value="UniProtKB-SubCell"/>
</dbReference>
<dbReference type="EMBL" id="JAGIQL010000091">
    <property type="protein sequence ID" value="MBP0459924.1"/>
    <property type="molecule type" value="Genomic_DNA"/>
</dbReference>
<evidence type="ECO:0000256" key="6">
    <source>
        <dbReference type="ARBA" id="ARBA00022989"/>
    </source>
</evidence>
<keyword evidence="2" id="KW-1003">Cell membrane</keyword>
<evidence type="ECO:0000256" key="8">
    <source>
        <dbReference type="SAM" id="Phobius"/>
    </source>
</evidence>
<dbReference type="PANTHER" id="PTHR33908:SF3">
    <property type="entry name" value="UNDECAPRENYL PHOSPHATE-ALPHA-4-AMINO-4-DEOXY-L-ARABINOSE ARABINOSYL TRANSFERASE"/>
    <property type="match status" value="1"/>
</dbReference>
<keyword evidence="7 8" id="KW-0472">Membrane</keyword>
<comment type="subcellular location">
    <subcellularLocation>
        <location evidence="1">Cell membrane</location>
        <topology evidence="1">Multi-pass membrane protein</topology>
    </subcellularLocation>
</comment>
<dbReference type="InterPro" id="IPR038731">
    <property type="entry name" value="RgtA/B/C-like"/>
</dbReference>
<dbReference type="PANTHER" id="PTHR33908">
    <property type="entry name" value="MANNOSYLTRANSFERASE YKCB-RELATED"/>
    <property type="match status" value="1"/>
</dbReference>
<keyword evidence="5 8" id="KW-0812">Transmembrane</keyword>
<evidence type="ECO:0000256" key="4">
    <source>
        <dbReference type="ARBA" id="ARBA00022679"/>
    </source>
</evidence>
<gene>
    <name evidence="10" type="ORF">JFN87_20850</name>
</gene>
<evidence type="ECO:0000256" key="7">
    <source>
        <dbReference type="ARBA" id="ARBA00023136"/>
    </source>
</evidence>
<evidence type="ECO:0000256" key="2">
    <source>
        <dbReference type="ARBA" id="ARBA00022475"/>
    </source>
</evidence>
<feature type="non-terminal residue" evidence="10">
    <location>
        <position position="177"/>
    </location>
</feature>
<name>A0A940RZL6_9ACTN</name>
<dbReference type="GO" id="GO:0010041">
    <property type="term" value="P:response to iron(III) ion"/>
    <property type="evidence" value="ECO:0007669"/>
    <property type="project" value="TreeGrafter"/>
</dbReference>
<accession>A0A940RZL6</accession>
<evidence type="ECO:0000313" key="11">
    <source>
        <dbReference type="Proteomes" id="UP000670475"/>
    </source>
</evidence>
<reference evidence="10" key="1">
    <citation type="submission" date="2021-03" db="EMBL/GenBank/DDBJ databases">
        <title>Whole genome sequence of Streptomyces bomunensis MMS17-BM035.</title>
        <authorList>
            <person name="Lee J.H."/>
        </authorList>
    </citation>
    <scope>NUCLEOTIDE SEQUENCE</scope>
    <source>
        <strain evidence="10">MMS17-BM035</strain>
    </source>
</reference>
<keyword evidence="3 10" id="KW-0328">Glycosyltransferase</keyword>
<dbReference type="GO" id="GO:0016763">
    <property type="term" value="F:pentosyltransferase activity"/>
    <property type="evidence" value="ECO:0007669"/>
    <property type="project" value="TreeGrafter"/>
</dbReference>
<feature type="transmembrane region" description="Helical" evidence="8">
    <location>
        <begin position="102"/>
        <end position="120"/>
    </location>
</feature>
<feature type="transmembrane region" description="Helical" evidence="8">
    <location>
        <begin position="41"/>
        <end position="66"/>
    </location>
</feature>